<dbReference type="SUPFAM" id="SSF52821">
    <property type="entry name" value="Rhodanese/Cell cycle control phosphatase"/>
    <property type="match status" value="1"/>
</dbReference>
<proteinExistence type="predicted"/>
<organism evidence="2 3">
    <name type="scientific">Deinococcus arenicola</name>
    <dbReference type="NCBI Taxonomy" id="2994950"/>
    <lineage>
        <taxon>Bacteria</taxon>
        <taxon>Thermotogati</taxon>
        <taxon>Deinococcota</taxon>
        <taxon>Deinococci</taxon>
        <taxon>Deinococcales</taxon>
        <taxon>Deinococcaceae</taxon>
        <taxon>Deinococcus</taxon>
    </lineage>
</organism>
<dbReference type="Proteomes" id="UP001276150">
    <property type="component" value="Unassembled WGS sequence"/>
</dbReference>
<evidence type="ECO:0000313" key="3">
    <source>
        <dbReference type="Proteomes" id="UP001276150"/>
    </source>
</evidence>
<reference evidence="2 3" key="1">
    <citation type="submission" date="2022-11" db="EMBL/GenBank/DDBJ databases">
        <title>Deinococcus ZS9-10, Low Temperature and Draught-tolerating, UV-resistant Bacteria from Continental Antarctica.</title>
        <authorList>
            <person name="Cheng L."/>
        </authorList>
    </citation>
    <scope>NUCLEOTIDE SEQUENCE [LARGE SCALE GENOMIC DNA]</scope>
    <source>
        <strain evidence="2 3">ZS9-10</strain>
    </source>
</reference>
<keyword evidence="3" id="KW-1185">Reference proteome</keyword>
<comment type="caution">
    <text evidence="2">The sequence shown here is derived from an EMBL/GenBank/DDBJ whole genome shotgun (WGS) entry which is preliminary data.</text>
</comment>
<protein>
    <submittedName>
        <fullName evidence="2">Rhodanese-like domain-containing protein</fullName>
    </submittedName>
</protein>
<dbReference type="PROSITE" id="PS50206">
    <property type="entry name" value="RHODANESE_3"/>
    <property type="match status" value="1"/>
</dbReference>
<dbReference type="InterPro" id="IPR036873">
    <property type="entry name" value="Rhodanese-like_dom_sf"/>
</dbReference>
<name>A0ABU4DUK2_9DEIO</name>
<sequence>MSLPQGVTVVDLRPPELRFAQPLERLTDLPVLAVSLDQIEDGAHGLTPETGPLVVICERGIRSGLAAKYLRADGLDAAAYPGGVPALLRERD</sequence>
<gene>
    <name evidence="2" type="ORF">ORD21_16100</name>
</gene>
<feature type="domain" description="Rhodanese" evidence="1">
    <location>
        <begin position="34"/>
        <end position="91"/>
    </location>
</feature>
<dbReference type="InterPro" id="IPR001763">
    <property type="entry name" value="Rhodanese-like_dom"/>
</dbReference>
<dbReference type="EMBL" id="JAPMIV010000047">
    <property type="protein sequence ID" value="MDV6376120.1"/>
    <property type="molecule type" value="Genomic_DNA"/>
</dbReference>
<dbReference type="RefSeq" id="WP_317641471.1">
    <property type="nucleotide sequence ID" value="NZ_JAPMIV010000047.1"/>
</dbReference>
<dbReference type="CDD" id="cd00158">
    <property type="entry name" value="RHOD"/>
    <property type="match status" value="1"/>
</dbReference>
<evidence type="ECO:0000259" key="1">
    <source>
        <dbReference type="PROSITE" id="PS50206"/>
    </source>
</evidence>
<evidence type="ECO:0000313" key="2">
    <source>
        <dbReference type="EMBL" id="MDV6376120.1"/>
    </source>
</evidence>
<accession>A0ABU4DUK2</accession>
<dbReference type="Gene3D" id="3.40.250.10">
    <property type="entry name" value="Rhodanese-like domain"/>
    <property type="match status" value="1"/>
</dbReference>